<reference evidence="7 8" key="1">
    <citation type="submission" date="2016-01" db="EMBL/GenBank/DDBJ databases">
        <authorList>
            <person name="Oliw E.H."/>
        </authorList>
    </citation>
    <scope>NUCLEOTIDE SEQUENCE [LARGE SCALE GENOMIC DNA]</scope>
    <source>
        <strain evidence="7 8">Zutra 3-1</strain>
    </source>
</reference>
<feature type="domain" description="ABC transporter" evidence="6">
    <location>
        <begin position="6"/>
        <end position="265"/>
    </location>
</feature>
<dbReference type="InterPro" id="IPR003593">
    <property type="entry name" value="AAA+_ATPase"/>
</dbReference>
<dbReference type="FunFam" id="3.40.50.300:FF:000421">
    <property type="entry name" value="Branched-chain amino acid ABC transporter ATP-binding protein"/>
    <property type="match status" value="1"/>
</dbReference>
<dbReference type="Pfam" id="PF00005">
    <property type="entry name" value="ABC_tran"/>
    <property type="match status" value="1"/>
</dbReference>
<evidence type="ECO:0000259" key="6">
    <source>
        <dbReference type="PROSITE" id="PS50893"/>
    </source>
</evidence>
<dbReference type="RefSeq" id="WP_080821186.1">
    <property type="nucleotide sequence ID" value="NZ_LT009750.1"/>
</dbReference>
<dbReference type="PANTHER" id="PTHR45772:SF11">
    <property type="entry name" value="HIGH-AFFINITY BRANCHED-CHAIN AMINO ACID TRANSPORT ATP-BINDING PROTEIN LIVG"/>
    <property type="match status" value="1"/>
</dbReference>
<dbReference type="InterPro" id="IPR051120">
    <property type="entry name" value="ABC_AA/LPS_Transport"/>
</dbReference>
<dbReference type="SUPFAM" id="SSF52540">
    <property type="entry name" value="P-loop containing nucleoside triphosphate hydrolases"/>
    <property type="match status" value="1"/>
</dbReference>
<keyword evidence="5" id="KW-0029">Amino-acid transport</keyword>
<dbReference type="Pfam" id="PF12399">
    <property type="entry name" value="BCA_ABC_TP_C"/>
    <property type="match status" value="1"/>
</dbReference>
<evidence type="ECO:0000256" key="1">
    <source>
        <dbReference type="ARBA" id="ARBA00005417"/>
    </source>
</evidence>
<keyword evidence="4 7" id="KW-0067">ATP-binding</keyword>
<dbReference type="GO" id="GO:1903806">
    <property type="term" value="P:L-isoleucine import across plasma membrane"/>
    <property type="evidence" value="ECO:0007669"/>
    <property type="project" value="TreeGrafter"/>
</dbReference>
<dbReference type="SMART" id="SM00382">
    <property type="entry name" value="AAA"/>
    <property type="match status" value="1"/>
</dbReference>
<evidence type="ECO:0000256" key="4">
    <source>
        <dbReference type="ARBA" id="ARBA00022840"/>
    </source>
</evidence>
<dbReference type="Gene3D" id="3.40.50.300">
    <property type="entry name" value="P-loop containing nucleotide triphosphate hydrolases"/>
    <property type="match status" value="1"/>
</dbReference>
<proteinExistence type="inferred from homology"/>
<dbReference type="AlphaFoldDB" id="A0A1S7S396"/>
<evidence type="ECO:0000313" key="8">
    <source>
        <dbReference type="Proteomes" id="UP000191987"/>
    </source>
</evidence>
<dbReference type="CDD" id="cd03219">
    <property type="entry name" value="ABC_Mj1267_LivG_branched"/>
    <property type="match status" value="1"/>
</dbReference>
<evidence type="ECO:0000256" key="3">
    <source>
        <dbReference type="ARBA" id="ARBA00022741"/>
    </source>
</evidence>
<dbReference type="GO" id="GO:0005524">
    <property type="term" value="F:ATP binding"/>
    <property type="evidence" value="ECO:0007669"/>
    <property type="project" value="UniProtKB-KW"/>
</dbReference>
<dbReference type="GO" id="GO:0005886">
    <property type="term" value="C:plasma membrane"/>
    <property type="evidence" value="ECO:0007669"/>
    <property type="project" value="TreeGrafter"/>
</dbReference>
<dbReference type="EC" id="3.6.3.-" evidence="7"/>
<dbReference type="GO" id="GO:0005304">
    <property type="term" value="F:L-valine transmembrane transporter activity"/>
    <property type="evidence" value="ECO:0007669"/>
    <property type="project" value="TreeGrafter"/>
</dbReference>
<keyword evidence="3" id="KW-0547">Nucleotide-binding</keyword>
<evidence type="ECO:0000256" key="5">
    <source>
        <dbReference type="ARBA" id="ARBA00022970"/>
    </source>
</evidence>
<dbReference type="InterPro" id="IPR027417">
    <property type="entry name" value="P-loop_NTPase"/>
</dbReference>
<accession>A0A1S7S396</accession>
<gene>
    <name evidence="7" type="primary">livG</name>
    <name evidence="7" type="ORF">AGR7C_pAt0103</name>
</gene>
<dbReference type="GO" id="GO:1903805">
    <property type="term" value="P:L-valine import across plasma membrane"/>
    <property type="evidence" value="ECO:0007669"/>
    <property type="project" value="TreeGrafter"/>
</dbReference>
<dbReference type="GO" id="GO:0042941">
    <property type="term" value="P:D-alanine transmembrane transport"/>
    <property type="evidence" value="ECO:0007669"/>
    <property type="project" value="TreeGrafter"/>
</dbReference>
<protein>
    <submittedName>
        <fullName evidence="7">High-affinity branched-chain amino acid ABC transporter (ATP-binding protein)</fullName>
        <ecNumber evidence="7">3.6.3.-</ecNumber>
    </submittedName>
</protein>
<evidence type="ECO:0000313" key="7">
    <source>
        <dbReference type="EMBL" id="CUX61700.1"/>
    </source>
</evidence>
<dbReference type="GO" id="GO:0015808">
    <property type="term" value="P:L-alanine transport"/>
    <property type="evidence" value="ECO:0007669"/>
    <property type="project" value="TreeGrafter"/>
</dbReference>
<keyword evidence="7" id="KW-0378">Hydrolase</keyword>
<comment type="similarity">
    <text evidence="1">Belongs to the ABC transporter superfamily.</text>
</comment>
<dbReference type="GO" id="GO:0015188">
    <property type="term" value="F:L-isoleucine transmembrane transporter activity"/>
    <property type="evidence" value="ECO:0007669"/>
    <property type="project" value="TreeGrafter"/>
</dbReference>
<dbReference type="Proteomes" id="UP000191987">
    <property type="component" value="Unassembled WGS sequence"/>
</dbReference>
<dbReference type="InterPro" id="IPR003439">
    <property type="entry name" value="ABC_transporter-like_ATP-bd"/>
</dbReference>
<sequence length="271" mass="29762">MTAPLLEVRNVTMRFGGIVANRNVNFSVEKGTITALIGPNGAGKTTMFNCITGFYRASEGNILLHGENGAQDIGELIARPITGGSHLATRAGIARTFQNIRLFREMSVVENLLVAQHRQTANNLLSGVFSTPAYRRAEREAVDRAYYWLERMHLAEDANRLAGELPYGRQRRLEIARAMCTSPKLICLDEPAAGLNPAETRELSEVLQILRADHDLTVLVIEHDMGLVMRISNHIVVLDHGEVISNGTPDHVANDPAVIAAYLGVSEEEVQ</sequence>
<evidence type="ECO:0000256" key="2">
    <source>
        <dbReference type="ARBA" id="ARBA00022448"/>
    </source>
</evidence>
<keyword evidence="2" id="KW-0813">Transport</keyword>
<dbReference type="EMBL" id="FBWG01000049">
    <property type="protein sequence ID" value="CUX61700.1"/>
    <property type="molecule type" value="Genomic_DNA"/>
</dbReference>
<name>A0A1S7S396_9HYPH</name>
<dbReference type="GO" id="GO:0016887">
    <property type="term" value="F:ATP hydrolysis activity"/>
    <property type="evidence" value="ECO:0007669"/>
    <property type="project" value="InterPro"/>
</dbReference>
<dbReference type="PROSITE" id="PS50893">
    <property type="entry name" value="ABC_TRANSPORTER_2"/>
    <property type="match status" value="1"/>
</dbReference>
<dbReference type="PANTHER" id="PTHR45772">
    <property type="entry name" value="CONSERVED COMPONENT OF ABC TRANSPORTER FOR NATURAL AMINO ACIDS-RELATED"/>
    <property type="match status" value="1"/>
</dbReference>
<dbReference type="InterPro" id="IPR032823">
    <property type="entry name" value="BCA_ABC_TP_C"/>
</dbReference>
<organism evidence="7 8">
    <name type="scientific">Agrobacterium deltaense Zutra 3/1</name>
    <dbReference type="NCBI Taxonomy" id="1183427"/>
    <lineage>
        <taxon>Bacteria</taxon>
        <taxon>Pseudomonadati</taxon>
        <taxon>Pseudomonadota</taxon>
        <taxon>Alphaproteobacteria</taxon>
        <taxon>Hyphomicrobiales</taxon>
        <taxon>Rhizobiaceae</taxon>
        <taxon>Rhizobium/Agrobacterium group</taxon>
        <taxon>Agrobacterium</taxon>
    </lineage>
</organism>
<dbReference type="GO" id="GO:0015192">
    <property type="term" value="F:L-phenylalanine transmembrane transporter activity"/>
    <property type="evidence" value="ECO:0007669"/>
    <property type="project" value="TreeGrafter"/>
</dbReference>